<accession>A0A9W5S114</accession>
<feature type="binding site" evidence="6">
    <location>
        <position position="117"/>
    </location>
    <ligand>
        <name>Fe cation</name>
        <dbReference type="ChEBI" id="CHEBI:24875"/>
        <label>1</label>
    </ligand>
</feature>
<protein>
    <recommendedName>
        <fullName evidence="4">Ribonucleoside-diphosphate reductase subunit beta</fullName>
        <ecNumber evidence="4">1.17.4.1</ecNumber>
    </recommendedName>
</protein>
<dbReference type="GO" id="GO:0004748">
    <property type="term" value="F:ribonucleoside-diphosphate reductase activity, thioredoxin disulfide as acceptor"/>
    <property type="evidence" value="ECO:0007669"/>
    <property type="project" value="UniProtKB-EC"/>
</dbReference>
<feature type="binding site" evidence="6">
    <location>
        <position position="117"/>
    </location>
    <ligand>
        <name>Fe cation</name>
        <dbReference type="ChEBI" id="CHEBI:24875"/>
        <label>2</label>
    </ligand>
</feature>
<gene>
    <name evidence="7" type="ORF">BG53_02865</name>
</gene>
<dbReference type="Gene3D" id="1.10.620.20">
    <property type="entry name" value="Ribonucleotide Reductase, subunit A"/>
    <property type="match status" value="1"/>
</dbReference>
<dbReference type="InterPro" id="IPR009078">
    <property type="entry name" value="Ferritin-like_SF"/>
</dbReference>
<comment type="subunit">
    <text evidence="2">Tetramer of two alpha and two beta subunits.</text>
</comment>
<evidence type="ECO:0000313" key="8">
    <source>
        <dbReference type="Proteomes" id="UP000053750"/>
    </source>
</evidence>
<sequence length="343" mass="40474">MQKKKLFNEEGDRDWGMRRMIGGNTTNLIELNNVKYDWATKMYRQMMNNFWIPEEIPLAQDAKDYKNLSLSERNSYDKIISFLIFLDSLQTANLPNINEYITAPEVNLILTVHTFQEAVHSQSYSYILDSVCSAEAREQIYNAWREDKNLLKRNRFITDLYENFIAEPSSQNLVKTIMANYILEGIYFYSGFSFFYALGRQGKMLGTVSEIKYIQRDELTHLALFQGIFREVRKENPELFTPVLIEELRQMMRTAVENEVEWGQYITNNQIAGLTNEILEQYIKWLSNERLRKLGLDVLYPEITEHPMKWVESFSNMNGMKTDFFEQKVTNYSKSSNLNWGDL</sequence>
<evidence type="ECO:0000256" key="6">
    <source>
        <dbReference type="PIRSR" id="PIRSR000355-2"/>
    </source>
</evidence>
<dbReference type="Proteomes" id="UP000053750">
    <property type="component" value="Unassembled WGS sequence"/>
</dbReference>
<evidence type="ECO:0000256" key="1">
    <source>
        <dbReference type="ARBA" id="ARBA00009303"/>
    </source>
</evidence>
<name>A0A9W5S114_9BACL</name>
<feature type="binding site" evidence="6">
    <location>
        <position position="184"/>
    </location>
    <ligand>
        <name>Fe cation</name>
        <dbReference type="ChEBI" id="CHEBI:24875"/>
        <label>2</label>
    </ligand>
</feature>
<proteinExistence type="inferred from homology"/>
<keyword evidence="4" id="KW-0560">Oxidoreductase</keyword>
<dbReference type="PANTHER" id="PTHR23409">
    <property type="entry name" value="RIBONUCLEOSIDE-DIPHOSPHATE REDUCTASE SMALL CHAIN"/>
    <property type="match status" value="1"/>
</dbReference>
<dbReference type="InterPro" id="IPR012348">
    <property type="entry name" value="RNR-like"/>
</dbReference>
<dbReference type="EMBL" id="JFHU01000139">
    <property type="protein sequence ID" value="EXX87944.1"/>
    <property type="molecule type" value="Genomic_DNA"/>
</dbReference>
<keyword evidence="4" id="KW-0215">Deoxyribonucleotide synthesis</keyword>
<keyword evidence="8" id="KW-1185">Reference proteome</keyword>
<keyword evidence="4 6" id="KW-0479">Metal-binding</keyword>
<organism evidence="7 8">
    <name type="scientific">Paenibacillus darwinianus</name>
    <dbReference type="NCBI Taxonomy" id="1380763"/>
    <lineage>
        <taxon>Bacteria</taxon>
        <taxon>Bacillati</taxon>
        <taxon>Bacillota</taxon>
        <taxon>Bacilli</taxon>
        <taxon>Bacillales</taxon>
        <taxon>Paenibacillaceae</taxon>
        <taxon>Paenibacillus</taxon>
    </lineage>
</organism>
<comment type="catalytic activity">
    <reaction evidence="3 4">
        <text>a 2'-deoxyribonucleoside 5'-diphosphate + [thioredoxin]-disulfide + H2O = a ribonucleoside 5'-diphosphate + [thioredoxin]-dithiol</text>
        <dbReference type="Rhea" id="RHEA:23252"/>
        <dbReference type="Rhea" id="RHEA-COMP:10698"/>
        <dbReference type="Rhea" id="RHEA-COMP:10700"/>
        <dbReference type="ChEBI" id="CHEBI:15377"/>
        <dbReference type="ChEBI" id="CHEBI:29950"/>
        <dbReference type="ChEBI" id="CHEBI:50058"/>
        <dbReference type="ChEBI" id="CHEBI:57930"/>
        <dbReference type="ChEBI" id="CHEBI:73316"/>
        <dbReference type="EC" id="1.17.4.1"/>
    </reaction>
</comment>
<feature type="binding site" evidence="6">
    <location>
        <position position="120"/>
    </location>
    <ligand>
        <name>Fe cation</name>
        <dbReference type="ChEBI" id="CHEBI:24875"/>
        <label>1</label>
    </ligand>
</feature>
<dbReference type="AlphaFoldDB" id="A0A9W5S114"/>
<feature type="binding site" evidence="6">
    <location>
        <position position="221"/>
    </location>
    <ligand>
        <name>Fe cation</name>
        <dbReference type="ChEBI" id="CHEBI:24875"/>
        <label>2</label>
    </ligand>
</feature>
<reference evidence="7 8" key="1">
    <citation type="submission" date="2014-02" db="EMBL/GenBank/DDBJ databases">
        <title>Genome sequence of Paenibacillus darwinianus reveals adaptive mechanisms for survival in Antarctic soils.</title>
        <authorList>
            <person name="Dsouza M."/>
            <person name="Taylor M.W."/>
            <person name="Turner S.J."/>
            <person name="Aislabie J."/>
        </authorList>
    </citation>
    <scope>NUCLEOTIDE SEQUENCE [LARGE SCALE GENOMIC DNA]</scope>
    <source>
        <strain evidence="7 8">CE1</strain>
    </source>
</reference>
<comment type="cofactor">
    <cofactor evidence="4 6">
        <name>Fe cation</name>
        <dbReference type="ChEBI" id="CHEBI:24875"/>
    </cofactor>
    <text evidence="4 6">Binds 2 iron ions per subunit.</text>
</comment>
<evidence type="ECO:0000256" key="3">
    <source>
        <dbReference type="ARBA" id="ARBA00047754"/>
    </source>
</evidence>
<feature type="active site" evidence="5">
    <location>
        <position position="124"/>
    </location>
</feature>
<evidence type="ECO:0000256" key="5">
    <source>
        <dbReference type="PIRSR" id="PIRSR000355-1"/>
    </source>
</evidence>
<dbReference type="EC" id="1.17.4.1" evidence="4"/>
<dbReference type="SUPFAM" id="SSF47240">
    <property type="entry name" value="Ferritin-like"/>
    <property type="match status" value="1"/>
</dbReference>
<dbReference type="PANTHER" id="PTHR23409:SF18">
    <property type="entry name" value="RIBONUCLEOSIDE-DIPHOSPHATE REDUCTASE SUBUNIT M2"/>
    <property type="match status" value="1"/>
</dbReference>
<dbReference type="CDD" id="cd01049">
    <property type="entry name" value="RNRR2"/>
    <property type="match status" value="1"/>
</dbReference>
<dbReference type="GO" id="GO:0046872">
    <property type="term" value="F:metal ion binding"/>
    <property type="evidence" value="ECO:0007669"/>
    <property type="project" value="UniProtKB-KW"/>
</dbReference>
<dbReference type="PIRSF" id="PIRSF000355">
    <property type="entry name" value="NrdB"/>
    <property type="match status" value="1"/>
</dbReference>
<evidence type="ECO:0000256" key="4">
    <source>
        <dbReference type="PIRNR" id="PIRNR000355"/>
    </source>
</evidence>
<evidence type="ECO:0000256" key="2">
    <source>
        <dbReference type="ARBA" id="ARBA00011209"/>
    </source>
</evidence>
<dbReference type="InterPro" id="IPR000358">
    <property type="entry name" value="RNR_small_fam"/>
</dbReference>
<dbReference type="InterPro" id="IPR030475">
    <property type="entry name" value="RNR_small_AS"/>
</dbReference>
<dbReference type="InterPro" id="IPR033909">
    <property type="entry name" value="RNR_small"/>
</dbReference>
<dbReference type="NCBIfam" id="NF007184">
    <property type="entry name" value="PRK09614.1-3"/>
    <property type="match status" value="1"/>
</dbReference>
<dbReference type="GO" id="GO:0009263">
    <property type="term" value="P:deoxyribonucleotide biosynthetic process"/>
    <property type="evidence" value="ECO:0007669"/>
    <property type="project" value="UniProtKB-KW"/>
</dbReference>
<feature type="binding site" evidence="6">
    <location>
        <position position="87"/>
    </location>
    <ligand>
        <name>Fe cation</name>
        <dbReference type="ChEBI" id="CHEBI:24875"/>
        <label>1</label>
    </ligand>
</feature>
<evidence type="ECO:0000313" key="7">
    <source>
        <dbReference type="EMBL" id="EXX87944.1"/>
    </source>
</evidence>
<feature type="binding site" evidence="6">
    <location>
        <position position="218"/>
    </location>
    <ligand>
        <name>Fe cation</name>
        <dbReference type="ChEBI" id="CHEBI:24875"/>
        <label>2</label>
    </ligand>
</feature>
<keyword evidence="4 6" id="KW-0408">Iron</keyword>
<dbReference type="Pfam" id="PF00268">
    <property type="entry name" value="Ribonuc_red_sm"/>
    <property type="match status" value="1"/>
</dbReference>
<comment type="function">
    <text evidence="4">Provides the precursors necessary for DNA synthesis. Catalyzes the biosynthesis of deoxyribonucleotides from the corresponding ribonucleotides.</text>
</comment>
<dbReference type="PROSITE" id="PS00368">
    <property type="entry name" value="RIBORED_SMALL"/>
    <property type="match status" value="1"/>
</dbReference>
<comment type="similarity">
    <text evidence="1 4">Belongs to the ribonucleoside diphosphate reductase small chain family.</text>
</comment>
<comment type="caution">
    <text evidence="7">The sequence shown here is derived from an EMBL/GenBank/DDBJ whole genome shotgun (WGS) entry which is preliminary data.</text>
</comment>